<evidence type="ECO:0000313" key="3">
    <source>
        <dbReference type="Proteomes" id="UP000477782"/>
    </source>
</evidence>
<name>A0A6M0QY45_9RHOB</name>
<evidence type="ECO:0000256" key="1">
    <source>
        <dbReference type="SAM" id="Phobius"/>
    </source>
</evidence>
<evidence type="ECO:0000313" key="2">
    <source>
        <dbReference type="EMBL" id="NEY91684.1"/>
    </source>
</evidence>
<dbReference type="RefSeq" id="WP_164627336.1">
    <property type="nucleotide sequence ID" value="NZ_JAAIVJ010000011.1"/>
</dbReference>
<organism evidence="2 3">
    <name type="scientific">Tabrizicola oligotrophica</name>
    <dbReference type="NCBI Taxonomy" id="2710650"/>
    <lineage>
        <taxon>Bacteria</taxon>
        <taxon>Pseudomonadati</taxon>
        <taxon>Pseudomonadota</taxon>
        <taxon>Alphaproteobacteria</taxon>
        <taxon>Rhodobacterales</taxon>
        <taxon>Paracoccaceae</taxon>
        <taxon>Tabrizicola</taxon>
    </lineage>
</organism>
<sequence>MSFKSLISNTATGILIGWSSALLFVFAGIGSSEHFWSAYGTTLITTVGALLGALLAVAAVMAQIEAGNAIEEGRLRRRVIAVRALLPTTLSDWAHQIEETLRLLNGVRLTGVHTSPPDGLSSAFRLAGDAAKIISDNIEAVDFCDGDRLANLLRHQQVIQARIQGFEQERFHQETVNMLIANCLLLRALVSDCFDFSRGEQEHIPEALTQTDFSRMARVLFRTHIIGTPLEAYLHDLEGRGHAELF</sequence>
<reference evidence="2 3" key="1">
    <citation type="submission" date="2020-02" db="EMBL/GenBank/DDBJ databases">
        <authorList>
            <person name="Chen W.-M."/>
        </authorList>
    </citation>
    <scope>NUCLEOTIDE SEQUENCE [LARGE SCALE GENOMIC DNA]</scope>
    <source>
        <strain evidence="2 3">KMS-5</strain>
    </source>
</reference>
<proteinExistence type="predicted"/>
<protein>
    <submittedName>
        <fullName evidence="2">Uncharacterized protein</fullName>
    </submittedName>
</protein>
<dbReference type="Proteomes" id="UP000477782">
    <property type="component" value="Unassembled WGS sequence"/>
</dbReference>
<keyword evidence="1" id="KW-1133">Transmembrane helix</keyword>
<keyword evidence="1" id="KW-0472">Membrane</keyword>
<feature type="transmembrane region" description="Helical" evidence="1">
    <location>
        <begin position="12"/>
        <end position="30"/>
    </location>
</feature>
<accession>A0A6M0QY45</accession>
<keyword evidence="3" id="KW-1185">Reference proteome</keyword>
<dbReference type="AlphaFoldDB" id="A0A6M0QY45"/>
<dbReference type="EMBL" id="JAAIVJ010000011">
    <property type="protein sequence ID" value="NEY91684.1"/>
    <property type="molecule type" value="Genomic_DNA"/>
</dbReference>
<comment type="caution">
    <text evidence="2">The sequence shown here is derived from an EMBL/GenBank/DDBJ whole genome shotgun (WGS) entry which is preliminary data.</text>
</comment>
<feature type="transmembrane region" description="Helical" evidence="1">
    <location>
        <begin position="36"/>
        <end position="60"/>
    </location>
</feature>
<gene>
    <name evidence="2" type="ORF">G4Z14_15395</name>
</gene>
<keyword evidence="1" id="KW-0812">Transmembrane</keyword>